<dbReference type="InterPro" id="IPR005467">
    <property type="entry name" value="His_kinase_dom"/>
</dbReference>
<evidence type="ECO:0000259" key="15">
    <source>
        <dbReference type="PROSITE" id="PS50109"/>
    </source>
</evidence>
<evidence type="ECO:0000256" key="14">
    <source>
        <dbReference type="SAM" id="Phobius"/>
    </source>
</evidence>
<dbReference type="InterPro" id="IPR036890">
    <property type="entry name" value="HATPase_C_sf"/>
</dbReference>
<dbReference type="GO" id="GO:0005886">
    <property type="term" value="C:plasma membrane"/>
    <property type="evidence" value="ECO:0007669"/>
    <property type="project" value="UniProtKB-SubCell"/>
</dbReference>
<evidence type="ECO:0000256" key="5">
    <source>
        <dbReference type="ARBA" id="ARBA00022553"/>
    </source>
</evidence>
<keyword evidence="7 14" id="KW-0812">Transmembrane</keyword>
<dbReference type="Gene3D" id="3.30.565.10">
    <property type="entry name" value="Histidine kinase-like ATPase, C-terminal domain"/>
    <property type="match status" value="1"/>
</dbReference>
<dbReference type="CDD" id="cd06225">
    <property type="entry name" value="HAMP"/>
    <property type="match status" value="1"/>
</dbReference>
<dbReference type="PROSITE" id="PS50885">
    <property type="entry name" value="HAMP"/>
    <property type="match status" value="1"/>
</dbReference>
<dbReference type="OrthoDB" id="9776552at2"/>
<keyword evidence="11 14" id="KW-1133">Transmembrane helix</keyword>
<dbReference type="EMBL" id="NPBY01000005">
    <property type="protein sequence ID" value="PAD80101.1"/>
    <property type="molecule type" value="Genomic_DNA"/>
</dbReference>
<dbReference type="Proteomes" id="UP000215596">
    <property type="component" value="Unassembled WGS sequence"/>
</dbReference>
<comment type="caution">
    <text evidence="17">The sequence shown here is derived from an EMBL/GenBank/DDBJ whole genome shotgun (WGS) entry which is preliminary data.</text>
</comment>
<dbReference type="PRINTS" id="PR00344">
    <property type="entry name" value="BCTRLSENSOR"/>
</dbReference>
<evidence type="ECO:0000256" key="8">
    <source>
        <dbReference type="ARBA" id="ARBA00022741"/>
    </source>
</evidence>
<keyword evidence="12" id="KW-0902">Two-component regulatory system</keyword>
<evidence type="ECO:0000256" key="4">
    <source>
        <dbReference type="ARBA" id="ARBA00022475"/>
    </source>
</evidence>
<gene>
    <name evidence="17" type="ORF">CHH67_01610</name>
</gene>
<evidence type="ECO:0000256" key="12">
    <source>
        <dbReference type="ARBA" id="ARBA00023012"/>
    </source>
</evidence>
<dbReference type="InterPro" id="IPR003660">
    <property type="entry name" value="HAMP_dom"/>
</dbReference>
<evidence type="ECO:0000259" key="16">
    <source>
        <dbReference type="PROSITE" id="PS50885"/>
    </source>
</evidence>
<feature type="domain" description="HAMP" evidence="16">
    <location>
        <begin position="334"/>
        <end position="386"/>
    </location>
</feature>
<organism evidence="17 18">
    <name type="scientific">Paenibacillus campinasensis</name>
    <dbReference type="NCBI Taxonomy" id="66347"/>
    <lineage>
        <taxon>Bacteria</taxon>
        <taxon>Bacillati</taxon>
        <taxon>Bacillota</taxon>
        <taxon>Bacilli</taxon>
        <taxon>Bacillales</taxon>
        <taxon>Paenibacillaceae</taxon>
        <taxon>Paenibacillus</taxon>
    </lineage>
</organism>
<dbReference type="PROSITE" id="PS50109">
    <property type="entry name" value="HIS_KIN"/>
    <property type="match status" value="1"/>
</dbReference>
<dbReference type="EC" id="2.7.13.3" evidence="3"/>
<dbReference type="GO" id="GO:0005524">
    <property type="term" value="F:ATP binding"/>
    <property type="evidence" value="ECO:0007669"/>
    <property type="project" value="UniProtKB-KW"/>
</dbReference>
<evidence type="ECO:0000256" key="1">
    <source>
        <dbReference type="ARBA" id="ARBA00000085"/>
    </source>
</evidence>
<dbReference type="RefSeq" id="WP_095263234.1">
    <property type="nucleotide sequence ID" value="NZ_NPBY01000005.1"/>
</dbReference>
<keyword evidence="9 17" id="KW-0418">Kinase</keyword>
<dbReference type="GO" id="GO:0000155">
    <property type="term" value="F:phosphorelay sensor kinase activity"/>
    <property type="evidence" value="ECO:0007669"/>
    <property type="project" value="InterPro"/>
</dbReference>
<feature type="transmembrane region" description="Helical" evidence="14">
    <location>
        <begin position="314"/>
        <end position="337"/>
    </location>
</feature>
<reference evidence="17 18" key="1">
    <citation type="submission" date="2017-07" db="EMBL/GenBank/DDBJ databases">
        <title>Isolation and whole genome analysis of endospore-forming bacteria from heroin.</title>
        <authorList>
            <person name="Kalinowski J."/>
            <person name="Ahrens B."/>
            <person name="Al-Dilaimi A."/>
            <person name="Winkler A."/>
            <person name="Wibberg D."/>
            <person name="Schleenbecker U."/>
            <person name="Ruckert C."/>
            <person name="Wolfel R."/>
            <person name="Grass G."/>
        </authorList>
    </citation>
    <scope>NUCLEOTIDE SEQUENCE [LARGE SCALE GENOMIC DNA]</scope>
    <source>
        <strain evidence="17 18">7537-G1</strain>
    </source>
</reference>
<dbReference type="PANTHER" id="PTHR34220">
    <property type="entry name" value="SENSOR HISTIDINE KINASE YPDA"/>
    <property type="match status" value="1"/>
</dbReference>
<dbReference type="AlphaFoldDB" id="A0A268F408"/>
<evidence type="ECO:0000256" key="13">
    <source>
        <dbReference type="ARBA" id="ARBA00023136"/>
    </source>
</evidence>
<evidence type="ECO:0000256" key="10">
    <source>
        <dbReference type="ARBA" id="ARBA00022840"/>
    </source>
</evidence>
<evidence type="ECO:0000313" key="17">
    <source>
        <dbReference type="EMBL" id="PAD80101.1"/>
    </source>
</evidence>
<keyword evidence="4" id="KW-1003">Cell membrane</keyword>
<keyword evidence="10" id="KW-0067">ATP-binding</keyword>
<evidence type="ECO:0000256" key="2">
    <source>
        <dbReference type="ARBA" id="ARBA00004651"/>
    </source>
</evidence>
<evidence type="ECO:0000256" key="6">
    <source>
        <dbReference type="ARBA" id="ARBA00022679"/>
    </source>
</evidence>
<evidence type="ECO:0000256" key="11">
    <source>
        <dbReference type="ARBA" id="ARBA00022989"/>
    </source>
</evidence>
<protein>
    <recommendedName>
        <fullName evidence="3">histidine kinase</fullName>
        <ecNumber evidence="3">2.7.13.3</ecNumber>
    </recommendedName>
</protein>
<evidence type="ECO:0000313" key="18">
    <source>
        <dbReference type="Proteomes" id="UP000215596"/>
    </source>
</evidence>
<sequence length="607" mass="69506">MSPARFYRKYIKSNMFTKMLLTISLIAVLTIVTLSIVMYYFLFQSAVSSELDIQRGAVERVERSVNSKYENVQSYVNELYRNSSLGIDTSYFLMNTFNEYMAKRMSRIADNVQANTDSVLAYFKQRIDDDPDIENIMLYSAEQQYMYVYKQGSMTRLYPANATHSYIPDVMAMESQSVTLPNLWIRKLTGEPEMPLYSIRVPINDMSTYKNLGQLLVFYRTDAINSVLQGQEEPMKGFVMVMSGDGRVLFDSSGRYYGEKYMYADRLVQSKGTVDLGEESYVTTSAHSQAGYTVVGITPKREISESLQGLKNTIIIVAAVCIVVAVSIPSLVIVNYSRRTDNIIRFMRKVEKGEFVARMQDSKDDQLGQIASSFNEMLDELTRYIDKVYKAEINQKNAELAALQARINPHFLYNTLEVIRMRALSQGAQDVGDMIYSLSMLFRNIVQHKSCYTLKDELEACRLYLELFRIRYKDKFIYKMHCDEGIKSVQMIKMTLQPLIENYIVHGLRSERDDNWLTITAVQKGDAVHIEIVDNGRGIEPEELEEINNRLQLAETSGESFGIRSVHERLKLTYGSAYGMDIQSEPDAGTVVTVKLPIMNEGEERDV</sequence>
<dbReference type="SUPFAM" id="SSF55874">
    <property type="entry name" value="ATPase domain of HSP90 chaperone/DNA topoisomerase II/histidine kinase"/>
    <property type="match status" value="1"/>
</dbReference>
<dbReference type="InterPro" id="IPR004358">
    <property type="entry name" value="Sig_transdc_His_kin-like_C"/>
</dbReference>
<keyword evidence="8" id="KW-0547">Nucleotide-binding</keyword>
<dbReference type="InterPro" id="IPR050640">
    <property type="entry name" value="Bact_2-comp_sensor_kinase"/>
</dbReference>
<keyword evidence="13 14" id="KW-0472">Membrane</keyword>
<evidence type="ECO:0000256" key="3">
    <source>
        <dbReference type="ARBA" id="ARBA00012438"/>
    </source>
</evidence>
<keyword evidence="5" id="KW-0597">Phosphoprotein</keyword>
<dbReference type="InterPro" id="IPR003594">
    <property type="entry name" value="HATPase_dom"/>
</dbReference>
<dbReference type="Gene3D" id="6.10.340.10">
    <property type="match status" value="1"/>
</dbReference>
<dbReference type="Pfam" id="PF06580">
    <property type="entry name" value="His_kinase"/>
    <property type="match status" value="1"/>
</dbReference>
<dbReference type="SMART" id="SM00387">
    <property type="entry name" value="HATPase_c"/>
    <property type="match status" value="1"/>
</dbReference>
<name>A0A268F408_9BACL</name>
<dbReference type="InterPro" id="IPR010559">
    <property type="entry name" value="Sig_transdc_His_kin_internal"/>
</dbReference>
<evidence type="ECO:0000256" key="9">
    <source>
        <dbReference type="ARBA" id="ARBA00022777"/>
    </source>
</evidence>
<comment type="subcellular location">
    <subcellularLocation>
        <location evidence="2">Cell membrane</location>
        <topology evidence="2">Multi-pass membrane protein</topology>
    </subcellularLocation>
</comment>
<proteinExistence type="predicted"/>
<dbReference type="PANTHER" id="PTHR34220:SF11">
    <property type="entry name" value="SENSOR PROTEIN KINASE HPTS"/>
    <property type="match status" value="1"/>
</dbReference>
<keyword evidence="6" id="KW-0808">Transferase</keyword>
<evidence type="ECO:0000256" key="7">
    <source>
        <dbReference type="ARBA" id="ARBA00022692"/>
    </source>
</evidence>
<comment type="catalytic activity">
    <reaction evidence="1">
        <text>ATP + protein L-histidine = ADP + protein N-phospho-L-histidine.</text>
        <dbReference type="EC" id="2.7.13.3"/>
    </reaction>
</comment>
<accession>A0A268F408</accession>
<feature type="transmembrane region" description="Helical" evidence="14">
    <location>
        <begin position="20"/>
        <end position="42"/>
    </location>
</feature>
<feature type="domain" description="Histidine kinase" evidence="15">
    <location>
        <begin position="496"/>
        <end position="600"/>
    </location>
</feature>
<dbReference type="Pfam" id="PF02518">
    <property type="entry name" value="HATPase_c"/>
    <property type="match status" value="1"/>
</dbReference>